<comment type="caution">
    <text evidence="13">The sequence shown here is derived from an EMBL/GenBank/DDBJ whole genome shotgun (WGS) entry which is preliminary data.</text>
</comment>
<dbReference type="RefSeq" id="WP_250861231.1">
    <property type="nucleotide sequence ID" value="NZ_JAGSOJ010000005.1"/>
</dbReference>
<dbReference type="Gene3D" id="3.30.450.20">
    <property type="entry name" value="PAS domain"/>
    <property type="match status" value="2"/>
</dbReference>
<dbReference type="SMART" id="SM00283">
    <property type="entry name" value="MA"/>
    <property type="match status" value="1"/>
</dbReference>
<keyword evidence="4 10" id="KW-0812">Transmembrane</keyword>
<evidence type="ECO:0000256" key="5">
    <source>
        <dbReference type="ARBA" id="ARBA00022989"/>
    </source>
</evidence>
<dbReference type="CDD" id="cd12912">
    <property type="entry name" value="PDC2_MCP_like"/>
    <property type="match status" value="1"/>
</dbReference>
<feature type="domain" description="Methyl-accepting transducer" evidence="11">
    <location>
        <begin position="399"/>
        <end position="656"/>
    </location>
</feature>
<dbReference type="Gene3D" id="1.10.287.950">
    <property type="entry name" value="Methyl-accepting chemotaxis protein"/>
    <property type="match status" value="1"/>
</dbReference>
<proteinExistence type="inferred from homology"/>
<evidence type="ECO:0000256" key="7">
    <source>
        <dbReference type="ARBA" id="ARBA00023224"/>
    </source>
</evidence>
<dbReference type="PROSITE" id="PS50885">
    <property type="entry name" value="HAMP"/>
    <property type="match status" value="1"/>
</dbReference>
<evidence type="ECO:0000256" key="10">
    <source>
        <dbReference type="SAM" id="Phobius"/>
    </source>
</evidence>
<dbReference type="PANTHER" id="PTHR32089:SF112">
    <property type="entry name" value="LYSOZYME-LIKE PROTEIN-RELATED"/>
    <property type="match status" value="1"/>
</dbReference>
<keyword evidence="2" id="KW-1003">Cell membrane</keyword>
<evidence type="ECO:0000256" key="9">
    <source>
        <dbReference type="PROSITE-ProRule" id="PRU00284"/>
    </source>
</evidence>
<protein>
    <submittedName>
        <fullName evidence="13">Methyl-accepting chemotaxis protein</fullName>
    </submittedName>
</protein>
<evidence type="ECO:0000256" key="4">
    <source>
        <dbReference type="ARBA" id="ARBA00022692"/>
    </source>
</evidence>
<feature type="transmembrane region" description="Helical" evidence="10">
    <location>
        <begin position="12"/>
        <end position="36"/>
    </location>
</feature>
<evidence type="ECO:0000256" key="6">
    <source>
        <dbReference type="ARBA" id="ARBA00023136"/>
    </source>
</evidence>
<keyword evidence="6 10" id="KW-0472">Membrane</keyword>
<dbReference type="AlphaFoldDB" id="A0A9J6P9E2"/>
<dbReference type="SUPFAM" id="SSF58104">
    <property type="entry name" value="Methyl-accepting chemotaxis protein (MCP) signaling domain"/>
    <property type="match status" value="1"/>
</dbReference>
<evidence type="ECO:0000313" key="13">
    <source>
        <dbReference type="EMBL" id="MCM1992077.1"/>
    </source>
</evidence>
<evidence type="ECO:0000256" key="8">
    <source>
        <dbReference type="ARBA" id="ARBA00029447"/>
    </source>
</evidence>
<evidence type="ECO:0000313" key="14">
    <source>
        <dbReference type="Proteomes" id="UP001056429"/>
    </source>
</evidence>
<feature type="domain" description="HAMP" evidence="12">
    <location>
        <begin position="325"/>
        <end position="380"/>
    </location>
</feature>
<dbReference type="PROSITE" id="PS50111">
    <property type="entry name" value="CHEMOTAXIS_TRANSDUC_2"/>
    <property type="match status" value="1"/>
</dbReference>
<sequence length="685" mass="75424">MKEKSKEKQKSLAGKIALWTFISIMCIFLLSGFFIVKSVNDDTMIKVTNEVFLRFDKAISDVSSLFEKTSLVTEQMATNEQIKTYLKEVDTRDEIKTHRLYPEILKTLIAISETDNDIVNDFIANGKANFYIDNNDATVNTNYDIKSRPWYKSVISTDEVGFSDPYPDAGSGLVVVSATKSIKEKGDLIGFVTTDVSIDHIPEIMEQYKIGDKGETFLISSTGKYVYAKDKEKVTNGANIVNDKDFKEYASKMMNGENDNFIELTYKNEQYYFSYAPVPINGWSMGILVNKREILATRNKLLSVLILTFLITSAVLTLILYLIIKKNLKGVSVATAHAEKMGNGDFSSDVPDCYLKRNDEIGRLALAFDKMTKNFRFLIKEIANSSENVVSSAEELTAITEESSATSEEIARTINEISRGATEQAHNTEDGAMKAQELEGIILQDANHVNTLNVESNKVVSLIKEGLVIMDKLNNKTDESSQAINEVSQIVNLTNNSTLKIGAASKLIAEIAEQTNLLALNAAIEAARAGESGRGFAVVAEEVRKLAEQSTDSTKEIDNIIKELISNSKNAVSTMVSVSSMVDEQLISVDESMKKYNEISLAMKTAETAISILTSSSKTMNTKTEEILNSIQNLAAIAQENAASSEEVAASSEEQSASIQEISNACEGLTDLAQSLQESISKFKL</sequence>
<comment type="similarity">
    <text evidence="8">Belongs to the methyl-accepting chemotaxis (MCP) protein family.</text>
</comment>
<reference evidence="13" key="1">
    <citation type="journal article" date="2021" name="mSystems">
        <title>Bacteria and Archaea Synergistically Convert Glycine Betaine to Biogenic Methane in the Formosa Cold Seep of the South China Sea.</title>
        <authorList>
            <person name="Li L."/>
            <person name="Zhang W."/>
            <person name="Zhang S."/>
            <person name="Song L."/>
            <person name="Sun Q."/>
            <person name="Zhang H."/>
            <person name="Xiang H."/>
            <person name="Dong X."/>
        </authorList>
    </citation>
    <scope>NUCLEOTIDE SEQUENCE</scope>
    <source>
        <strain evidence="13">ZWT</strain>
    </source>
</reference>
<dbReference type="InterPro" id="IPR003660">
    <property type="entry name" value="HAMP_dom"/>
</dbReference>
<feature type="transmembrane region" description="Helical" evidence="10">
    <location>
        <begin position="301"/>
        <end position="324"/>
    </location>
</feature>
<dbReference type="CDD" id="cd06225">
    <property type="entry name" value="HAMP"/>
    <property type="match status" value="1"/>
</dbReference>
<dbReference type="GO" id="GO:0005886">
    <property type="term" value="C:plasma membrane"/>
    <property type="evidence" value="ECO:0007669"/>
    <property type="project" value="UniProtKB-SubCell"/>
</dbReference>
<evidence type="ECO:0000259" key="11">
    <source>
        <dbReference type="PROSITE" id="PS50111"/>
    </source>
</evidence>
<organism evidence="13 14">
    <name type="scientific">Oceanirhabdus seepicola</name>
    <dbReference type="NCBI Taxonomy" id="2828781"/>
    <lineage>
        <taxon>Bacteria</taxon>
        <taxon>Bacillati</taxon>
        <taxon>Bacillota</taxon>
        <taxon>Clostridia</taxon>
        <taxon>Eubacteriales</taxon>
        <taxon>Clostridiaceae</taxon>
        <taxon>Oceanirhabdus</taxon>
    </lineage>
</organism>
<evidence type="ECO:0000256" key="2">
    <source>
        <dbReference type="ARBA" id="ARBA00022475"/>
    </source>
</evidence>
<dbReference type="PANTHER" id="PTHR32089">
    <property type="entry name" value="METHYL-ACCEPTING CHEMOTAXIS PROTEIN MCPB"/>
    <property type="match status" value="1"/>
</dbReference>
<dbReference type="InterPro" id="IPR033479">
    <property type="entry name" value="dCache_1"/>
</dbReference>
<evidence type="ECO:0000256" key="3">
    <source>
        <dbReference type="ARBA" id="ARBA00022500"/>
    </source>
</evidence>
<comment type="subcellular location">
    <subcellularLocation>
        <location evidence="1">Cell membrane</location>
        <topology evidence="1">Multi-pass membrane protein</topology>
    </subcellularLocation>
</comment>
<dbReference type="SMART" id="SM00304">
    <property type="entry name" value="HAMP"/>
    <property type="match status" value="2"/>
</dbReference>
<dbReference type="SUPFAM" id="SSF103190">
    <property type="entry name" value="Sensory domain-like"/>
    <property type="match status" value="1"/>
</dbReference>
<dbReference type="Pfam" id="PF00015">
    <property type="entry name" value="MCPsignal"/>
    <property type="match status" value="1"/>
</dbReference>
<dbReference type="GO" id="GO:0006935">
    <property type="term" value="P:chemotaxis"/>
    <property type="evidence" value="ECO:0007669"/>
    <property type="project" value="UniProtKB-KW"/>
</dbReference>
<reference evidence="13" key="2">
    <citation type="submission" date="2021-04" db="EMBL/GenBank/DDBJ databases">
        <authorList>
            <person name="Dong X."/>
        </authorList>
    </citation>
    <scope>NUCLEOTIDE SEQUENCE</scope>
    <source>
        <strain evidence="13">ZWT</strain>
    </source>
</reference>
<dbReference type="CDD" id="cd12913">
    <property type="entry name" value="PDC1_MCP_like"/>
    <property type="match status" value="1"/>
</dbReference>
<dbReference type="Pfam" id="PF02743">
    <property type="entry name" value="dCache_1"/>
    <property type="match status" value="1"/>
</dbReference>
<accession>A0A9J6P9E2</accession>
<dbReference type="EMBL" id="JAGSOJ010000005">
    <property type="protein sequence ID" value="MCM1992077.1"/>
    <property type="molecule type" value="Genomic_DNA"/>
</dbReference>
<name>A0A9J6P9E2_9CLOT</name>
<dbReference type="Proteomes" id="UP001056429">
    <property type="component" value="Unassembled WGS sequence"/>
</dbReference>
<keyword evidence="14" id="KW-1185">Reference proteome</keyword>
<keyword evidence="5 10" id="KW-1133">Transmembrane helix</keyword>
<dbReference type="InterPro" id="IPR029151">
    <property type="entry name" value="Sensor-like_sf"/>
</dbReference>
<dbReference type="InterPro" id="IPR004089">
    <property type="entry name" value="MCPsignal_dom"/>
</dbReference>
<evidence type="ECO:0000256" key="1">
    <source>
        <dbReference type="ARBA" id="ARBA00004651"/>
    </source>
</evidence>
<gene>
    <name evidence="13" type="ORF">KDK92_20305</name>
</gene>
<dbReference type="GO" id="GO:0007165">
    <property type="term" value="P:signal transduction"/>
    <property type="evidence" value="ECO:0007669"/>
    <property type="project" value="UniProtKB-KW"/>
</dbReference>
<keyword evidence="7 9" id="KW-0807">Transducer</keyword>
<dbReference type="Pfam" id="PF00672">
    <property type="entry name" value="HAMP"/>
    <property type="match status" value="1"/>
</dbReference>
<evidence type="ECO:0000259" key="12">
    <source>
        <dbReference type="PROSITE" id="PS50885"/>
    </source>
</evidence>
<keyword evidence="3" id="KW-0145">Chemotaxis</keyword>